<sequence length="40" mass="4453">MTERTPATYGPGDVANHRSRCVSTHPARDFAHHPSKEHTP</sequence>
<feature type="region of interest" description="Disordered" evidence="1">
    <location>
        <begin position="1"/>
        <end position="40"/>
    </location>
</feature>
<keyword evidence="3" id="KW-1185">Reference proteome</keyword>
<reference evidence="2 3" key="1">
    <citation type="submission" date="2024-06" db="EMBL/GenBank/DDBJ databases">
        <title>The Natural Products Discovery Center: Release of the First 8490 Sequenced Strains for Exploring Actinobacteria Biosynthetic Diversity.</title>
        <authorList>
            <person name="Kalkreuter E."/>
            <person name="Kautsar S.A."/>
            <person name="Yang D."/>
            <person name="Bader C.D."/>
            <person name="Teijaro C.N."/>
            <person name="Fluegel L."/>
            <person name="Davis C.M."/>
            <person name="Simpson J.R."/>
            <person name="Lauterbach L."/>
            <person name="Steele A.D."/>
            <person name="Gui C."/>
            <person name="Meng S."/>
            <person name="Li G."/>
            <person name="Viehrig K."/>
            <person name="Ye F."/>
            <person name="Su P."/>
            <person name="Kiefer A.F."/>
            <person name="Nichols A."/>
            <person name="Cepeda A.J."/>
            <person name="Yan W."/>
            <person name="Fan B."/>
            <person name="Jiang Y."/>
            <person name="Adhikari A."/>
            <person name="Zheng C.-J."/>
            <person name="Schuster L."/>
            <person name="Cowan T.M."/>
            <person name="Smanski M.J."/>
            <person name="Chevrette M.G."/>
            <person name="De Carvalho L.P.S."/>
            <person name="Shen B."/>
        </authorList>
    </citation>
    <scope>NUCLEOTIDE SEQUENCE [LARGE SCALE GENOMIC DNA]</scope>
    <source>
        <strain evidence="2 3">NPDC046838</strain>
    </source>
</reference>
<protein>
    <submittedName>
        <fullName evidence="2">Uncharacterized protein</fullName>
    </submittedName>
</protein>
<dbReference type="EMBL" id="JBEYXV010000027">
    <property type="protein sequence ID" value="MEU6826517.1"/>
    <property type="molecule type" value="Genomic_DNA"/>
</dbReference>
<gene>
    <name evidence="2" type="ORF">ABZ921_38430</name>
</gene>
<evidence type="ECO:0000313" key="2">
    <source>
        <dbReference type="EMBL" id="MEU6826517.1"/>
    </source>
</evidence>
<dbReference type="RefSeq" id="WP_359357707.1">
    <property type="nucleotide sequence ID" value="NZ_JBEYXV010000027.1"/>
</dbReference>
<evidence type="ECO:0000256" key="1">
    <source>
        <dbReference type="SAM" id="MobiDB-lite"/>
    </source>
</evidence>
<accession>A0ABV3C1M5</accession>
<evidence type="ECO:0000313" key="3">
    <source>
        <dbReference type="Proteomes" id="UP001551176"/>
    </source>
</evidence>
<proteinExistence type="predicted"/>
<comment type="caution">
    <text evidence="2">The sequence shown here is derived from an EMBL/GenBank/DDBJ whole genome shotgun (WGS) entry which is preliminary data.</text>
</comment>
<name>A0ABV3C1M5_9ACTN</name>
<feature type="compositionally biased region" description="Basic and acidic residues" evidence="1">
    <location>
        <begin position="26"/>
        <end position="40"/>
    </location>
</feature>
<dbReference type="Proteomes" id="UP001551176">
    <property type="component" value="Unassembled WGS sequence"/>
</dbReference>
<organism evidence="2 3">
    <name type="scientific">Streptomyces atriruber</name>
    <dbReference type="NCBI Taxonomy" id="545121"/>
    <lineage>
        <taxon>Bacteria</taxon>
        <taxon>Bacillati</taxon>
        <taxon>Actinomycetota</taxon>
        <taxon>Actinomycetes</taxon>
        <taxon>Kitasatosporales</taxon>
        <taxon>Streptomycetaceae</taxon>
        <taxon>Streptomyces</taxon>
    </lineage>
</organism>